<dbReference type="OrthoDB" id="10253736at2759"/>
<proteinExistence type="inferred from homology"/>
<dbReference type="InterPro" id="IPR002347">
    <property type="entry name" value="SDR_fam"/>
</dbReference>
<dbReference type="PRINTS" id="PR00080">
    <property type="entry name" value="SDRFAMILY"/>
</dbReference>
<keyword evidence="3" id="KW-0812">Transmembrane</keyword>
<dbReference type="EMBL" id="GL988041">
    <property type="protein sequence ID" value="EGS22093.1"/>
    <property type="molecule type" value="Genomic_DNA"/>
</dbReference>
<evidence type="ECO:0000256" key="4">
    <source>
        <dbReference type="ARBA" id="ARBA00022857"/>
    </source>
</evidence>
<evidence type="ECO:0000313" key="13">
    <source>
        <dbReference type="EMBL" id="EGS22093.1"/>
    </source>
</evidence>
<accession>G0S4D5</accession>
<evidence type="ECO:0000256" key="3">
    <source>
        <dbReference type="ARBA" id="ARBA00022692"/>
    </source>
</evidence>
<evidence type="ECO:0000256" key="2">
    <source>
        <dbReference type="ARBA" id="ARBA00006484"/>
    </source>
</evidence>
<evidence type="ECO:0000256" key="7">
    <source>
        <dbReference type="ARBA" id="ARBA00023098"/>
    </source>
</evidence>
<keyword evidence="6" id="KW-0560">Oxidoreductase</keyword>
<gene>
    <name evidence="13" type="ORF">CTHT_0039790</name>
</gene>
<evidence type="ECO:0000256" key="6">
    <source>
        <dbReference type="ARBA" id="ARBA00023002"/>
    </source>
</evidence>
<evidence type="ECO:0000256" key="8">
    <source>
        <dbReference type="ARBA" id="ARBA00023136"/>
    </source>
</evidence>
<comment type="function">
    <text evidence="9">Catalyzes the reduction of all-trans-retinal to all-trans-retinol in the presence of NADPH.</text>
</comment>
<dbReference type="FunFam" id="3.40.50.720:FF:000131">
    <property type="entry name" value="Short-chain dehydrogenase/reductase 3"/>
    <property type="match status" value="1"/>
</dbReference>
<organism evidence="14">
    <name type="scientific">Chaetomium thermophilum (strain DSM 1495 / CBS 144.50 / IMI 039719)</name>
    <name type="common">Thermochaetoides thermophila</name>
    <dbReference type="NCBI Taxonomy" id="759272"/>
    <lineage>
        <taxon>Eukaryota</taxon>
        <taxon>Fungi</taxon>
        <taxon>Dikarya</taxon>
        <taxon>Ascomycota</taxon>
        <taxon>Pezizomycotina</taxon>
        <taxon>Sordariomycetes</taxon>
        <taxon>Sordariomycetidae</taxon>
        <taxon>Sordariales</taxon>
        <taxon>Chaetomiaceae</taxon>
        <taxon>Thermochaetoides</taxon>
    </lineage>
</organism>
<evidence type="ECO:0000256" key="10">
    <source>
        <dbReference type="ARBA" id="ARBA00068717"/>
    </source>
</evidence>
<evidence type="ECO:0000256" key="5">
    <source>
        <dbReference type="ARBA" id="ARBA00022989"/>
    </source>
</evidence>
<evidence type="ECO:0000313" key="14">
    <source>
        <dbReference type="Proteomes" id="UP000008066"/>
    </source>
</evidence>
<keyword evidence="14" id="KW-1185">Reference proteome</keyword>
<protein>
    <recommendedName>
        <fullName evidence="10">Short-chain dehydrogenase/reductase 3</fullName>
    </recommendedName>
    <alternativeName>
        <fullName evidence="11">Retinal short-chain dehydrogenase/reductase 1</fullName>
    </alternativeName>
</protein>
<sequence length="358" mass="38972">MTSRLCYFVLDAAASIGRTLLSPFVTVPVLFAVTYHLDTVSRLLSPLPQGLALISPPHQSSSLLNVLRVVVAWGILRAANRALSAIAATSWRLVPAPGWDWPNEIAVITGGSSGIGKAIAEKLSSMGVRIAVLDIQELPKDLQENPRVHFFHCDVTIFKSVAAAADAVRNQLGHPSILINNAGIAKPMTILETDEVFLRRIMGVNLMSMWFTTQQFVPYMIETNKGHVVTMASMASFISVPTAADYAATKAGALAFHETLSLELKHYHKAPNVLTTVAHPNFVKTPLIQGFADNLERKGLRLLTPEEVASDIVKQIKKRRGGQLIISKDGSYLAGIRSWPLWLQEGVRDIIASGAAQR</sequence>
<dbReference type="OMA" id="CDITTVE"/>
<dbReference type="eggNOG" id="KOG1201">
    <property type="taxonomic scope" value="Eukaryota"/>
</dbReference>
<dbReference type="Gene3D" id="3.40.50.720">
    <property type="entry name" value="NAD(P)-binding Rossmann-like Domain"/>
    <property type="match status" value="1"/>
</dbReference>
<dbReference type="AlphaFoldDB" id="G0S4D5"/>
<evidence type="ECO:0000256" key="11">
    <source>
        <dbReference type="ARBA" id="ARBA00082544"/>
    </source>
</evidence>
<dbReference type="PROSITE" id="PS00061">
    <property type="entry name" value="ADH_SHORT"/>
    <property type="match status" value="1"/>
</dbReference>
<dbReference type="Proteomes" id="UP000008066">
    <property type="component" value="Unassembled WGS sequence"/>
</dbReference>
<dbReference type="PRINTS" id="PR00081">
    <property type="entry name" value="GDHRDH"/>
</dbReference>
<dbReference type="InterPro" id="IPR020904">
    <property type="entry name" value="Sc_DH/Rdtase_CS"/>
</dbReference>
<dbReference type="InterPro" id="IPR036291">
    <property type="entry name" value="NAD(P)-bd_dom_sf"/>
</dbReference>
<comment type="similarity">
    <text evidence="2 12">Belongs to the short-chain dehydrogenases/reductases (SDR) family.</text>
</comment>
<dbReference type="GeneID" id="18258017"/>
<reference evidence="13 14" key="1">
    <citation type="journal article" date="2011" name="Cell">
        <title>Insight into structure and assembly of the nuclear pore complex by utilizing the genome of a eukaryotic thermophile.</title>
        <authorList>
            <person name="Amlacher S."/>
            <person name="Sarges P."/>
            <person name="Flemming D."/>
            <person name="van Noort V."/>
            <person name="Kunze R."/>
            <person name="Devos D.P."/>
            <person name="Arumugam M."/>
            <person name="Bork P."/>
            <person name="Hurt E."/>
        </authorList>
    </citation>
    <scope>NUCLEOTIDE SEQUENCE [LARGE SCALE GENOMIC DNA]</scope>
    <source>
        <strain evidence="14">DSM 1495 / CBS 144.50 / IMI 039719</strain>
    </source>
</reference>
<evidence type="ECO:0000256" key="9">
    <source>
        <dbReference type="ARBA" id="ARBA00059620"/>
    </source>
</evidence>
<evidence type="ECO:0000256" key="1">
    <source>
        <dbReference type="ARBA" id="ARBA00004141"/>
    </source>
</evidence>
<comment type="subcellular location">
    <subcellularLocation>
        <location evidence="1">Membrane</location>
        <topology evidence="1">Multi-pass membrane protein</topology>
    </subcellularLocation>
</comment>
<dbReference type="GO" id="GO:0052650">
    <property type="term" value="F:all-trans-retinol dehydrogenase (NADP+) activity"/>
    <property type="evidence" value="ECO:0007669"/>
    <property type="project" value="UniProtKB-ARBA"/>
</dbReference>
<dbReference type="RefSeq" id="XP_006694389.1">
    <property type="nucleotide sequence ID" value="XM_006694326.1"/>
</dbReference>
<dbReference type="KEGG" id="cthr:CTHT_0039790"/>
<keyword evidence="5" id="KW-1133">Transmembrane helix</keyword>
<dbReference type="SUPFAM" id="SSF51735">
    <property type="entry name" value="NAD(P)-binding Rossmann-fold domains"/>
    <property type="match status" value="1"/>
</dbReference>
<evidence type="ECO:0000256" key="12">
    <source>
        <dbReference type="RuleBase" id="RU000363"/>
    </source>
</evidence>
<dbReference type="PANTHER" id="PTHR24322">
    <property type="entry name" value="PKSB"/>
    <property type="match status" value="1"/>
</dbReference>
<dbReference type="HOGENOM" id="CLU_010194_5_2_1"/>
<keyword evidence="7" id="KW-0443">Lipid metabolism</keyword>
<dbReference type="Pfam" id="PF00106">
    <property type="entry name" value="adh_short"/>
    <property type="match status" value="1"/>
</dbReference>
<keyword evidence="8" id="KW-0472">Membrane</keyword>
<keyword evidence="4" id="KW-0521">NADP</keyword>
<dbReference type="GO" id="GO:0016020">
    <property type="term" value="C:membrane"/>
    <property type="evidence" value="ECO:0007669"/>
    <property type="project" value="UniProtKB-SubCell"/>
</dbReference>
<dbReference type="PANTHER" id="PTHR24322:SF736">
    <property type="entry name" value="RETINOL DEHYDROGENASE 10"/>
    <property type="match status" value="1"/>
</dbReference>
<name>G0S4D5_CHATD</name>